<proteinExistence type="predicted"/>
<dbReference type="EMBL" id="REGN01000480">
    <property type="protein sequence ID" value="RNA41594.1"/>
    <property type="molecule type" value="Genomic_DNA"/>
</dbReference>
<reference evidence="1 2" key="1">
    <citation type="journal article" date="2018" name="Sci. Rep.">
        <title>Genomic signatures of local adaptation to the degree of environmental predictability in rotifers.</title>
        <authorList>
            <person name="Franch-Gras L."/>
            <person name="Hahn C."/>
            <person name="Garcia-Roger E.M."/>
            <person name="Carmona M.J."/>
            <person name="Serra M."/>
            <person name="Gomez A."/>
        </authorList>
    </citation>
    <scope>NUCLEOTIDE SEQUENCE [LARGE SCALE GENOMIC DNA]</scope>
    <source>
        <strain evidence="1">HYR1</strain>
    </source>
</reference>
<name>A0A3M7T0M9_BRAPC</name>
<dbReference type="Proteomes" id="UP000276133">
    <property type="component" value="Unassembled WGS sequence"/>
</dbReference>
<evidence type="ECO:0000313" key="1">
    <source>
        <dbReference type="EMBL" id="RNA41594.1"/>
    </source>
</evidence>
<organism evidence="1 2">
    <name type="scientific">Brachionus plicatilis</name>
    <name type="common">Marine rotifer</name>
    <name type="synonym">Brachionus muelleri</name>
    <dbReference type="NCBI Taxonomy" id="10195"/>
    <lineage>
        <taxon>Eukaryota</taxon>
        <taxon>Metazoa</taxon>
        <taxon>Spiralia</taxon>
        <taxon>Gnathifera</taxon>
        <taxon>Rotifera</taxon>
        <taxon>Eurotatoria</taxon>
        <taxon>Monogononta</taxon>
        <taxon>Pseudotrocha</taxon>
        <taxon>Ploima</taxon>
        <taxon>Brachionidae</taxon>
        <taxon>Brachionus</taxon>
    </lineage>
</organism>
<keyword evidence="2" id="KW-1185">Reference proteome</keyword>
<sequence>MPKMVIIYFNSVFKFNLFYNHTRILTNFITELDFNLKQINVILSDLSADKMSNQSNLLIFDSKLPAFTIEIKLALEYDNYRIS</sequence>
<comment type="caution">
    <text evidence="1">The sequence shown here is derived from an EMBL/GenBank/DDBJ whole genome shotgun (WGS) entry which is preliminary data.</text>
</comment>
<accession>A0A3M7T0M9</accession>
<protein>
    <submittedName>
        <fullName evidence="1">Uncharacterized protein</fullName>
    </submittedName>
</protein>
<gene>
    <name evidence="1" type="ORF">BpHYR1_003480</name>
</gene>
<evidence type="ECO:0000313" key="2">
    <source>
        <dbReference type="Proteomes" id="UP000276133"/>
    </source>
</evidence>
<dbReference type="AlphaFoldDB" id="A0A3M7T0M9"/>